<dbReference type="AlphaFoldDB" id="A0A0L8V7Z5"/>
<sequence length="202" mass="23278">MQMKYILILLSLILYGEGVFAKPVRDAAKYQIRVLGMNVGEFAVTQELVDGDLSVEAVTDIEVKIIFTYKVRYTQQSHYQNGNLSKYRVQTLKNGSINSDTQLKRMDEAYLLIKDGDSTLVHENITYSGSLLYFNEPKQDSLMYNERNGEMKSIRATADNTYVITDRKGRRTNEYHYKDGILETAILEHPIATIYMERSHQN</sequence>
<organism evidence="1 2">
    <name type="scientific">Sunxiuqinia dokdonensis</name>
    <dbReference type="NCBI Taxonomy" id="1409788"/>
    <lineage>
        <taxon>Bacteria</taxon>
        <taxon>Pseudomonadati</taxon>
        <taxon>Bacteroidota</taxon>
        <taxon>Bacteroidia</taxon>
        <taxon>Marinilabiliales</taxon>
        <taxon>Prolixibacteraceae</taxon>
        <taxon>Sunxiuqinia</taxon>
    </lineage>
</organism>
<protein>
    <submittedName>
        <fullName evidence="1">Uncharacterized protein</fullName>
    </submittedName>
</protein>
<keyword evidence="2" id="KW-1185">Reference proteome</keyword>
<dbReference type="InterPro" id="IPR045767">
    <property type="entry name" value="DUF6134"/>
</dbReference>
<dbReference type="STRING" id="1409788.NC99_26430"/>
<accession>A0A0L8V7Z5</accession>
<reference evidence="2" key="1">
    <citation type="submission" date="2015-07" db="EMBL/GenBank/DDBJ databases">
        <title>Genome sequencing of Sunxiuqinia dokdonensis strain SK.</title>
        <authorList>
            <person name="Ahn S."/>
            <person name="Kim B.-C."/>
        </authorList>
    </citation>
    <scope>NUCLEOTIDE SEQUENCE [LARGE SCALE GENOMIC DNA]</scope>
    <source>
        <strain evidence="2">SK</strain>
    </source>
</reference>
<gene>
    <name evidence="1" type="ORF">NC99_26430</name>
</gene>
<evidence type="ECO:0000313" key="1">
    <source>
        <dbReference type="EMBL" id="KOH44564.1"/>
    </source>
</evidence>
<dbReference type="Pfam" id="PF19630">
    <property type="entry name" value="DUF6134"/>
    <property type="match status" value="1"/>
</dbReference>
<evidence type="ECO:0000313" key="2">
    <source>
        <dbReference type="Proteomes" id="UP000036958"/>
    </source>
</evidence>
<dbReference type="Proteomes" id="UP000036958">
    <property type="component" value="Unassembled WGS sequence"/>
</dbReference>
<comment type="caution">
    <text evidence="1">The sequence shown here is derived from an EMBL/GenBank/DDBJ whole genome shotgun (WGS) entry which is preliminary data.</text>
</comment>
<dbReference type="EMBL" id="LGIA01000160">
    <property type="protein sequence ID" value="KOH44564.1"/>
    <property type="molecule type" value="Genomic_DNA"/>
</dbReference>
<dbReference type="PATRIC" id="fig|1409788.3.peg.2726"/>
<proteinExistence type="predicted"/>
<name>A0A0L8V7Z5_9BACT</name>